<evidence type="ECO:0000256" key="1">
    <source>
        <dbReference type="ARBA" id="ARBA00022490"/>
    </source>
</evidence>
<evidence type="ECO:0000256" key="2">
    <source>
        <dbReference type="ARBA" id="ARBA00022785"/>
    </source>
</evidence>
<sequence>MSDADGLRALGSARTDYHLDRPDAGLLEAFPNPRPGAAWVVGLDCPEFTSLCPVTGQPDFGRLLIDYVPDGRCVESKSLKLYLFSYRNHGAFHEACVNGVADDLVGLLAPVALRVRGDFNPRGGIAIRPLALRFAEGDPARRREALELFEHYDRWR</sequence>
<dbReference type="GO" id="GO:0033739">
    <property type="term" value="F:preQ1 synthase activity"/>
    <property type="evidence" value="ECO:0007669"/>
    <property type="project" value="UniProtKB-EC"/>
</dbReference>
<proteinExistence type="inferred from homology"/>
<dbReference type="InterPro" id="IPR016856">
    <property type="entry name" value="QueF_type1"/>
</dbReference>
<keyword evidence="4 5" id="KW-0560">Oxidoreductase</keyword>
<dbReference type="PANTHER" id="PTHR34354">
    <property type="entry name" value="NADPH-DEPENDENT 7-CYANO-7-DEAZAGUANINE REDUCTASE"/>
    <property type="match status" value="1"/>
</dbReference>
<comment type="caution">
    <text evidence="6">The sequence shown here is derived from an EMBL/GenBank/DDBJ whole genome shotgun (WGS) entry which is preliminary data.</text>
</comment>
<comment type="subcellular location">
    <subcellularLocation>
        <location evidence="5">Cytoplasm</location>
    </subcellularLocation>
</comment>
<dbReference type="Pfam" id="PF14489">
    <property type="entry name" value="QueF"/>
    <property type="match status" value="1"/>
</dbReference>
<comment type="function">
    <text evidence="5">Catalyzes the NADPH-dependent reduction of 7-cyano-7-deazaguanine (preQ0) to 7-aminomethyl-7-deazaguanine (preQ1).</text>
</comment>
<dbReference type="NCBIfam" id="TIGR03139">
    <property type="entry name" value="QueF-II"/>
    <property type="match status" value="1"/>
</dbReference>
<dbReference type="Gene3D" id="3.30.1130.10">
    <property type="match status" value="1"/>
</dbReference>
<dbReference type="InterPro" id="IPR050084">
    <property type="entry name" value="NADPH_dep_7-cyano-7-deazaG_red"/>
</dbReference>
<evidence type="ECO:0000256" key="4">
    <source>
        <dbReference type="ARBA" id="ARBA00023002"/>
    </source>
</evidence>
<feature type="binding site" evidence="5">
    <location>
        <begin position="74"/>
        <end position="76"/>
    </location>
    <ligand>
        <name>substrate</name>
    </ligand>
</feature>
<dbReference type="SUPFAM" id="SSF55620">
    <property type="entry name" value="Tetrahydrobiopterin biosynthesis enzymes-like"/>
    <property type="match status" value="1"/>
</dbReference>
<keyword evidence="3 5" id="KW-0521">NADP</keyword>
<dbReference type="InterPro" id="IPR043133">
    <property type="entry name" value="GTP-CH-I_C/QueF"/>
</dbReference>
<keyword evidence="7" id="KW-1185">Reference proteome</keyword>
<evidence type="ECO:0000313" key="6">
    <source>
        <dbReference type="EMBL" id="MST32691.1"/>
    </source>
</evidence>
<comment type="catalytic activity">
    <reaction evidence="5">
        <text>7-aminomethyl-7-carbaguanine + 2 NADP(+) = 7-cyano-7-carbaguanine + 2 NADPH + 3 H(+)</text>
        <dbReference type="Rhea" id="RHEA:13409"/>
        <dbReference type="ChEBI" id="CHEBI:15378"/>
        <dbReference type="ChEBI" id="CHEBI:45075"/>
        <dbReference type="ChEBI" id="CHEBI:57783"/>
        <dbReference type="ChEBI" id="CHEBI:58349"/>
        <dbReference type="ChEBI" id="CHEBI:58703"/>
        <dbReference type="EC" id="1.7.1.13"/>
    </reaction>
</comment>
<feature type="active site" description="Thioimide intermediate" evidence="5">
    <location>
        <position position="52"/>
    </location>
</feature>
<accession>A0ABW9QT51</accession>
<evidence type="ECO:0000256" key="5">
    <source>
        <dbReference type="HAMAP-Rule" id="MF_00818"/>
    </source>
</evidence>
<evidence type="ECO:0000256" key="3">
    <source>
        <dbReference type="ARBA" id="ARBA00022857"/>
    </source>
</evidence>
<keyword evidence="1 5" id="KW-0963">Cytoplasm</keyword>
<organism evidence="6 7">
    <name type="scientific">Acidiferrimicrobium australe</name>
    <dbReference type="NCBI Taxonomy" id="2664430"/>
    <lineage>
        <taxon>Bacteria</taxon>
        <taxon>Bacillati</taxon>
        <taxon>Actinomycetota</taxon>
        <taxon>Acidimicrobiia</taxon>
        <taxon>Acidimicrobiales</taxon>
        <taxon>Acidimicrobiaceae</taxon>
        <taxon>Acidiferrimicrobium</taxon>
    </lineage>
</organism>
<evidence type="ECO:0000313" key="7">
    <source>
        <dbReference type="Proteomes" id="UP000437736"/>
    </source>
</evidence>
<protein>
    <recommendedName>
        <fullName evidence="5">NADPH-dependent 7-cyano-7-deazaguanine reductase</fullName>
        <ecNumber evidence="5">1.7.1.13</ecNumber>
    </recommendedName>
    <alternativeName>
        <fullName evidence="5">7-cyano-7-carbaguanine reductase</fullName>
    </alternativeName>
    <alternativeName>
        <fullName evidence="5">NADPH-dependent nitrile oxidoreductase</fullName>
    </alternativeName>
    <alternativeName>
        <fullName evidence="5">PreQ(0) reductase</fullName>
    </alternativeName>
</protein>
<dbReference type="Proteomes" id="UP000437736">
    <property type="component" value="Unassembled WGS sequence"/>
</dbReference>
<comment type="similarity">
    <text evidence="5">Belongs to the GTP cyclohydrolase I family. QueF type 1 subfamily.</text>
</comment>
<name>A0ABW9QT51_9ACTN</name>
<dbReference type="InterPro" id="IPR029500">
    <property type="entry name" value="QueF"/>
</dbReference>
<keyword evidence="2 5" id="KW-0671">Queuosine biosynthesis</keyword>
<reference evidence="6 7" key="1">
    <citation type="submission" date="2019-11" db="EMBL/GenBank/DDBJ databases">
        <title>Acidiferrimicrobium australis gen. nov., sp. nov., an acidophilic and obligately heterotrophic, member of the Actinobacteria that catalyses dissimilatory oxido- reduction of iron isolated from metal-rich acidic water in Chile.</title>
        <authorList>
            <person name="Gonzalez D."/>
            <person name="Huber K."/>
            <person name="Hedrich S."/>
            <person name="Rojas-Villalobos C."/>
            <person name="Quatrini R."/>
            <person name="Dinamarca M.A."/>
            <person name="Schwarz A."/>
            <person name="Canales C."/>
            <person name="Nancucheo I."/>
        </authorList>
    </citation>
    <scope>NUCLEOTIDE SEQUENCE [LARGE SCALE GENOMIC DNA]</scope>
    <source>
        <strain evidence="6 7">USS-CCA1</strain>
    </source>
</reference>
<dbReference type="HAMAP" id="MF_00818">
    <property type="entry name" value="QueF_type1"/>
    <property type="match status" value="1"/>
</dbReference>
<dbReference type="PANTHER" id="PTHR34354:SF1">
    <property type="entry name" value="NADPH-DEPENDENT 7-CYANO-7-DEAZAGUANINE REDUCTASE"/>
    <property type="match status" value="1"/>
</dbReference>
<dbReference type="EMBL" id="WJHE01000363">
    <property type="protein sequence ID" value="MST32691.1"/>
    <property type="molecule type" value="Genomic_DNA"/>
</dbReference>
<dbReference type="EC" id="1.7.1.13" evidence="5"/>
<comment type="pathway">
    <text evidence="5">tRNA modification; tRNA-queuosine biosynthesis.</text>
</comment>
<feature type="binding site" evidence="5">
    <location>
        <begin position="93"/>
        <end position="94"/>
    </location>
    <ligand>
        <name>substrate</name>
    </ligand>
</feature>
<feature type="active site" description="Proton donor" evidence="5">
    <location>
        <position position="59"/>
    </location>
</feature>
<gene>
    <name evidence="5 6" type="primary">queF</name>
    <name evidence="6" type="ORF">GHK86_08145</name>
</gene>